<reference evidence="12" key="2">
    <citation type="submission" date="2021-04" db="EMBL/GenBank/DDBJ databases">
        <authorList>
            <person name="Gilroy R."/>
        </authorList>
    </citation>
    <scope>NUCLEOTIDE SEQUENCE</scope>
    <source>
        <strain evidence="12">ChiHejej3B27-2180</strain>
    </source>
</reference>
<dbReference type="GO" id="GO:0005524">
    <property type="term" value="F:ATP binding"/>
    <property type="evidence" value="ECO:0007669"/>
    <property type="project" value="UniProtKB-KW"/>
</dbReference>
<dbReference type="Proteomes" id="UP000886878">
    <property type="component" value="Unassembled WGS sequence"/>
</dbReference>
<keyword evidence="2" id="KW-0813">Transport</keyword>
<dbReference type="AlphaFoldDB" id="A0A9D1QQ66"/>
<keyword evidence="8 9" id="KW-0472">Membrane</keyword>
<evidence type="ECO:0000256" key="2">
    <source>
        <dbReference type="ARBA" id="ARBA00022448"/>
    </source>
</evidence>
<dbReference type="FunFam" id="3.40.50.300:FF:000854">
    <property type="entry name" value="Multidrug ABC transporter ATP-binding protein"/>
    <property type="match status" value="1"/>
</dbReference>
<keyword evidence="3" id="KW-1003">Cell membrane</keyword>
<dbReference type="InterPro" id="IPR036640">
    <property type="entry name" value="ABC1_TM_sf"/>
</dbReference>
<dbReference type="InterPro" id="IPR039421">
    <property type="entry name" value="Type_1_exporter"/>
</dbReference>
<comment type="subcellular location">
    <subcellularLocation>
        <location evidence="1">Cell membrane</location>
        <topology evidence="1">Multi-pass membrane protein</topology>
    </subcellularLocation>
</comment>
<feature type="domain" description="ABC transporter" evidence="10">
    <location>
        <begin position="278"/>
        <end position="514"/>
    </location>
</feature>
<evidence type="ECO:0000256" key="7">
    <source>
        <dbReference type="ARBA" id="ARBA00022989"/>
    </source>
</evidence>
<gene>
    <name evidence="12" type="ORF">H9876_06190</name>
</gene>
<evidence type="ECO:0000256" key="6">
    <source>
        <dbReference type="ARBA" id="ARBA00022840"/>
    </source>
</evidence>
<dbReference type="EMBL" id="DXGK01000132">
    <property type="protein sequence ID" value="HIW70936.1"/>
    <property type="molecule type" value="Genomic_DNA"/>
</dbReference>
<dbReference type="InterPro" id="IPR011527">
    <property type="entry name" value="ABC1_TM_dom"/>
</dbReference>
<feature type="domain" description="ABC transmembrane type-1" evidence="11">
    <location>
        <begin position="1"/>
        <end position="241"/>
    </location>
</feature>
<dbReference type="CDD" id="cd18548">
    <property type="entry name" value="ABC_6TM_Tm287_like"/>
    <property type="match status" value="1"/>
</dbReference>
<dbReference type="Pfam" id="PF00664">
    <property type="entry name" value="ABC_membrane"/>
    <property type="match status" value="1"/>
</dbReference>
<dbReference type="Gene3D" id="3.40.50.300">
    <property type="entry name" value="P-loop containing nucleotide triphosphate hydrolases"/>
    <property type="match status" value="1"/>
</dbReference>
<keyword evidence="6 12" id="KW-0067">ATP-binding</keyword>
<name>A0A9D1QQ66_9LACO</name>
<evidence type="ECO:0000256" key="4">
    <source>
        <dbReference type="ARBA" id="ARBA00022692"/>
    </source>
</evidence>
<dbReference type="InterPro" id="IPR003593">
    <property type="entry name" value="AAA+_ATPase"/>
</dbReference>
<dbReference type="GO" id="GO:0016887">
    <property type="term" value="F:ATP hydrolysis activity"/>
    <property type="evidence" value="ECO:0007669"/>
    <property type="project" value="InterPro"/>
</dbReference>
<dbReference type="SMART" id="SM00382">
    <property type="entry name" value="AAA"/>
    <property type="match status" value="1"/>
</dbReference>
<evidence type="ECO:0000256" key="8">
    <source>
        <dbReference type="ARBA" id="ARBA00023136"/>
    </source>
</evidence>
<dbReference type="PROSITE" id="PS00211">
    <property type="entry name" value="ABC_TRANSPORTER_1"/>
    <property type="match status" value="1"/>
</dbReference>
<dbReference type="GO" id="GO:0005886">
    <property type="term" value="C:plasma membrane"/>
    <property type="evidence" value="ECO:0007669"/>
    <property type="project" value="UniProtKB-SubCell"/>
</dbReference>
<sequence length="528" mass="58899">VMLVVALIGLLAAVGNVFFASTQGMKVGERLRNAIYQRVLHFSTNEMSRFGSSSLITRSTNDIVQIQNVMLQTMRMMLQSPLMLVGACVMAYSREPRLTRVLALSLPVLVVAVVVVMYFAMPYFRVMQQKVDNINRVFREGLTGVRVIRAFNQDQREQDRFHRVNEDYTQVGFHAFTLMSFMFPIMTLVLSMTNVGIIWYGGRLIAGREMQIGNLITFMTYANQILMSFMMLSFIYFFIPRAEVSARRINAVLEQPISVNDLPQDQLQPLKKDQPASLEFKNVDFQYDGAQHLALQNLNFKVTAGQILAIIGGTGSGKSTLVNLIPRLFDVASGEVLVNGQNVARMSQHDLHSLVSITQQKAVLFSGTVRSNLAFGNPNATDEQMWQALKIAKADNFVKEQGGLDMVVEQNGDNFSGGQRQRLAIARTIIKQAAVYIFDDSFSALDFKTDAELRMALKDDQQVAQAVTVIVAQRISTVADANLILVLDDGQVVGQGTYEELAAHNRVYQEIIKSQLQEGDDGHGQTNE</sequence>
<feature type="transmembrane region" description="Helical" evidence="9">
    <location>
        <begin position="212"/>
        <end position="239"/>
    </location>
</feature>
<comment type="caution">
    <text evidence="12">The sequence shown here is derived from an EMBL/GenBank/DDBJ whole genome shotgun (WGS) entry which is preliminary data.</text>
</comment>
<dbReference type="InterPro" id="IPR017871">
    <property type="entry name" value="ABC_transporter-like_CS"/>
</dbReference>
<reference evidence="12" key="1">
    <citation type="journal article" date="2021" name="PeerJ">
        <title>Extensive microbial diversity within the chicken gut microbiome revealed by metagenomics and culture.</title>
        <authorList>
            <person name="Gilroy R."/>
            <person name="Ravi A."/>
            <person name="Getino M."/>
            <person name="Pursley I."/>
            <person name="Horton D.L."/>
            <person name="Alikhan N.F."/>
            <person name="Baker D."/>
            <person name="Gharbi K."/>
            <person name="Hall N."/>
            <person name="Watson M."/>
            <person name="Adriaenssens E.M."/>
            <person name="Foster-Nyarko E."/>
            <person name="Jarju S."/>
            <person name="Secka A."/>
            <person name="Antonio M."/>
            <person name="Oren A."/>
            <person name="Chaudhuri R.R."/>
            <person name="La Ragione R."/>
            <person name="Hildebrand F."/>
            <person name="Pallen M.J."/>
        </authorList>
    </citation>
    <scope>NUCLEOTIDE SEQUENCE</scope>
    <source>
        <strain evidence="12">ChiHejej3B27-2180</strain>
    </source>
</reference>
<evidence type="ECO:0000256" key="1">
    <source>
        <dbReference type="ARBA" id="ARBA00004651"/>
    </source>
</evidence>
<feature type="transmembrane region" description="Helical" evidence="9">
    <location>
        <begin position="101"/>
        <end position="121"/>
    </location>
</feature>
<dbReference type="Gene3D" id="1.20.1560.10">
    <property type="entry name" value="ABC transporter type 1, transmembrane domain"/>
    <property type="match status" value="1"/>
</dbReference>
<dbReference type="InterPro" id="IPR027417">
    <property type="entry name" value="P-loop_NTPase"/>
</dbReference>
<dbReference type="PANTHER" id="PTHR43394:SF1">
    <property type="entry name" value="ATP-BINDING CASSETTE SUB-FAMILY B MEMBER 10, MITOCHONDRIAL"/>
    <property type="match status" value="1"/>
</dbReference>
<dbReference type="SUPFAM" id="SSF90123">
    <property type="entry name" value="ABC transporter transmembrane region"/>
    <property type="match status" value="1"/>
</dbReference>
<dbReference type="GO" id="GO:0015421">
    <property type="term" value="F:ABC-type oligopeptide transporter activity"/>
    <property type="evidence" value="ECO:0007669"/>
    <property type="project" value="TreeGrafter"/>
</dbReference>
<evidence type="ECO:0000256" key="3">
    <source>
        <dbReference type="ARBA" id="ARBA00022475"/>
    </source>
</evidence>
<accession>A0A9D1QQ66</accession>
<keyword evidence="4 9" id="KW-0812">Transmembrane</keyword>
<feature type="non-terminal residue" evidence="12">
    <location>
        <position position="1"/>
    </location>
</feature>
<feature type="transmembrane region" description="Helical" evidence="9">
    <location>
        <begin position="173"/>
        <end position="200"/>
    </location>
</feature>
<proteinExistence type="predicted"/>
<organism evidence="12 13">
    <name type="scientific">Candidatus Limosilactobacillus merdipullorum</name>
    <dbReference type="NCBI Taxonomy" id="2838653"/>
    <lineage>
        <taxon>Bacteria</taxon>
        <taxon>Bacillati</taxon>
        <taxon>Bacillota</taxon>
        <taxon>Bacilli</taxon>
        <taxon>Lactobacillales</taxon>
        <taxon>Lactobacillaceae</taxon>
        <taxon>Limosilactobacillus</taxon>
    </lineage>
</organism>
<dbReference type="PANTHER" id="PTHR43394">
    <property type="entry name" value="ATP-DEPENDENT PERMEASE MDL1, MITOCHONDRIAL"/>
    <property type="match status" value="1"/>
</dbReference>
<protein>
    <submittedName>
        <fullName evidence="12">ABC transporter ATP-binding protein/permease</fullName>
    </submittedName>
</protein>
<evidence type="ECO:0000259" key="10">
    <source>
        <dbReference type="PROSITE" id="PS50893"/>
    </source>
</evidence>
<dbReference type="Pfam" id="PF00005">
    <property type="entry name" value="ABC_tran"/>
    <property type="match status" value="1"/>
</dbReference>
<dbReference type="PROSITE" id="PS50893">
    <property type="entry name" value="ABC_TRANSPORTER_2"/>
    <property type="match status" value="1"/>
</dbReference>
<evidence type="ECO:0000256" key="5">
    <source>
        <dbReference type="ARBA" id="ARBA00022741"/>
    </source>
</evidence>
<evidence type="ECO:0000313" key="13">
    <source>
        <dbReference type="Proteomes" id="UP000886878"/>
    </source>
</evidence>
<keyword evidence="7 9" id="KW-1133">Transmembrane helix</keyword>
<dbReference type="InterPro" id="IPR003439">
    <property type="entry name" value="ABC_transporter-like_ATP-bd"/>
</dbReference>
<evidence type="ECO:0000256" key="9">
    <source>
        <dbReference type="SAM" id="Phobius"/>
    </source>
</evidence>
<evidence type="ECO:0000259" key="11">
    <source>
        <dbReference type="PROSITE" id="PS50929"/>
    </source>
</evidence>
<dbReference type="PROSITE" id="PS50929">
    <property type="entry name" value="ABC_TM1F"/>
    <property type="match status" value="1"/>
</dbReference>
<keyword evidence="5" id="KW-0547">Nucleotide-binding</keyword>
<evidence type="ECO:0000313" key="12">
    <source>
        <dbReference type="EMBL" id="HIW70936.1"/>
    </source>
</evidence>
<dbReference type="SUPFAM" id="SSF52540">
    <property type="entry name" value="P-loop containing nucleoside triphosphate hydrolases"/>
    <property type="match status" value="1"/>
</dbReference>